<feature type="domain" description="SHS2" evidence="2">
    <location>
        <begin position="5"/>
        <end position="202"/>
    </location>
</feature>
<gene>
    <name evidence="3" type="ORF">CQU01_25320</name>
</gene>
<dbReference type="InterPro" id="IPR043129">
    <property type="entry name" value="ATPase_NBD"/>
</dbReference>
<dbReference type="OrthoDB" id="9768127at2"/>
<dbReference type="CDD" id="cd24004">
    <property type="entry name" value="ASKHA_NBD_PilM-like"/>
    <property type="match status" value="1"/>
</dbReference>
<protein>
    <submittedName>
        <fullName evidence="3">ATPase</fullName>
    </submittedName>
</protein>
<dbReference type="RefSeq" id="WP_146938646.1">
    <property type="nucleotide sequence ID" value="NZ_BJXW01000036.1"/>
</dbReference>
<evidence type="ECO:0000313" key="4">
    <source>
        <dbReference type="Proteomes" id="UP000321491"/>
    </source>
</evidence>
<dbReference type="Gene3D" id="3.30.420.40">
    <property type="match status" value="2"/>
</dbReference>
<evidence type="ECO:0000256" key="1">
    <source>
        <dbReference type="PROSITE-ProRule" id="PRU00182"/>
    </source>
</evidence>
<evidence type="ECO:0000259" key="2">
    <source>
        <dbReference type="SMART" id="SM00842"/>
    </source>
</evidence>
<name>A0A511V056_9BACI</name>
<proteinExistence type="predicted"/>
<dbReference type="Proteomes" id="UP000321491">
    <property type="component" value="Unassembled WGS sequence"/>
</dbReference>
<reference evidence="3 4" key="1">
    <citation type="submission" date="2019-07" db="EMBL/GenBank/DDBJ databases">
        <title>Whole genome shotgun sequence of Cerasibacillus quisquiliarum NBRC 102429.</title>
        <authorList>
            <person name="Hosoyama A."/>
            <person name="Uohara A."/>
            <person name="Ohji S."/>
            <person name="Ichikawa N."/>
        </authorList>
    </citation>
    <scope>NUCLEOTIDE SEQUENCE [LARGE SCALE GENOMIC DNA]</scope>
    <source>
        <strain evidence="3 4">NBRC 102429</strain>
    </source>
</reference>
<accession>A0A511V056</accession>
<dbReference type="InterPro" id="IPR003494">
    <property type="entry name" value="SHS2_FtsA"/>
</dbReference>
<keyword evidence="1" id="KW-0694">RNA-binding</keyword>
<dbReference type="GO" id="GO:0051301">
    <property type="term" value="P:cell division"/>
    <property type="evidence" value="ECO:0007669"/>
    <property type="project" value="InterPro"/>
</dbReference>
<dbReference type="Pfam" id="PF14450">
    <property type="entry name" value="FtsA"/>
    <property type="match status" value="1"/>
</dbReference>
<dbReference type="GO" id="GO:0003723">
    <property type="term" value="F:RNA binding"/>
    <property type="evidence" value="ECO:0007669"/>
    <property type="project" value="UniProtKB-KW"/>
</dbReference>
<dbReference type="SUPFAM" id="SSF53067">
    <property type="entry name" value="Actin-like ATPase domain"/>
    <property type="match status" value="2"/>
</dbReference>
<comment type="caution">
    <text evidence="3">The sequence shown here is derived from an EMBL/GenBank/DDBJ whole genome shotgun (WGS) entry which is preliminary data.</text>
</comment>
<dbReference type="PANTHER" id="PTHR32432:SF3">
    <property type="entry name" value="ETHANOLAMINE UTILIZATION PROTEIN EUTJ"/>
    <property type="match status" value="1"/>
</dbReference>
<organism evidence="3 4">
    <name type="scientific">Cerasibacillus quisquiliarum</name>
    <dbReference type="NCBI Taxonomy" id="227865"/>
    <lineage>
        <taxon>Bacteria</taxon>
        <taxon>Bacillati</taxon>
        <taxon>Bacillota</taxon>
        <taxon>Bacilli</taxon>
        <taxon>Bacillales</taxon>
        <taxon>Bacillaceae</taxon>
        <taxon>Cerasibacillus</taxon>
    </lineage>
</organism>
<keyword evidence="4" id="KW-1185">Reference proteome</keyword>
<dbReference type="EMBL" id="BJXW01000036">
    <property type="protein sequence ID" value="GEN32294.1"/>
    <property type="molecule type" value="Genomic_DNA"/>
</dbReference>
<dbReference type="AlphaFoldDB" id="A0A511V056"/>
<dbReference type="InterPro" id="IPR050696">
    <property type="entry name" value="FtsA/MreB"/>
</dbReference>
<sequence>MGESIFSLDIGTRTVTGIILKKEKDTYHLIDYCLKEHQDRSMHDGQIHDVIEVSQVIEDVKRTLEEKHGPLHDVSVAAAGRSLKTIEGQAEITLDKRKISNEQMVKHLELSAVNDAQRRLAKNDNTSEFANYYCVGYSVLHYKLDHESIGSLIDQQGNIASVEVIATFLPKVVVESLFAAIQRADLSMKALTLEPIAAIQLLVPESMRRLNIALVDIGAGTSDIALTADGTVTAYGMVPIAGDEVTEAISDHYLLDFPEAEQMKRQIVHEGEATVTDILGFQTEVTLQELNEKIHDTVHNLAHAIAEEIITLNKRPPRAIMLIGGGSLTPLLPQLLAKKLQLPINRVAVRRMDAIKDLITAEKTPTGPDFITPIGIAMSGIRNPIQYVTVHVNNEPTRLFEMNSLTVGDACVQAGIDMKKLYGKPGHGYVITINGKSLQLPGEFGQAPEILVNNTKATVDTIIKNGDIIEVHKGKDGSEPHVTIKQLFGDMSSIRVYYNKKPFHVKAIYEVNGKLVSPDYKIKDKDVISFKNIQTIKDFFSNILGEPIKDTGFYIYINRRKVQLNNGVSLTINGVPAHPEQRLKDNDSIEYSSLTKPTVKDLLQTLNKEYWYKINVTFNHKVITLRKKRFIIKNKQGELKEADSLSLGEDIRLIEKKFEPFIFQDIFRYIDIQTDQMRGTYRLMKNDVPTQFDAEIVDGDRLSIKWGV</sequence>
<dbReference type="PROSITE" id="PS50889">
    <property type="entry name" value="S4"/>
    <property type="match status" value="2"/>
</dbReference>
<evidence type="ECO:0000313" key="3">
    <source>
        <dbReference type="EMBL" id="GEN32294.1"/>
    </source>
</evidence>
<dbReference type="PANTHER" id="PTHR32432">
    <property type="entry name" value="CELL DIVISION PROTEIN FTSA-RELATED"/>
    <property type="match status" value="1"/>
</dbReference>
<dbReference type="SMART" id="SM00842">
    <property type="entry name" value="FtsA"/>
    <property type="match status" value="1"/>
</dbReference>